<reference evidence="1 2" key="1">
    <citation type="submission" date="2016-12" db="EMBL/GenBank/DDBJ databases">
        <title>Diversity of luminous bacteria.</title>
        <authorList>
            <person name="Yoshizawa S."/>
            <person name="Kogure K."/>
        </authorList>
    </citation>
    <scope>NUCLEOTIDE SEQUENCE [LARGE SCALE GENOMIC DNA]</scope>
    <source>
        <strain evidence="1 2">ATCC 33715</strain>
    </source>
</reference>
<name>A0A2S7XAV6_9GAMM</name>
<sequence>MNEINLIVLMNTVDNVQNPINWLDPSLTFCVNTLYHPGKVGKLDKNERSVRLFPLDSRAI</sequence>
<evidence type="ECO:0000313" key="2">
    <source>
        <dbReference type="Proteomes" id="UP000239263"/>
    </source>
</evidence>
<protein>
    <submittedName>
        <fullName evidence="1">Uncharacterized protein</fullName>
    </submittedName>
</protein>
<dbReference type="AlphaFoldDB" id="A0A2S7XAV6"/>
<gene>
    <name evidence="1" type="ORF">BTO22_02410</name>
</gene>
<comment type="caution">
    <text evidence="1">The sequence shown here is derived from an EMBL/GenBank/DDBJ whole genome shotgun (WGS) entry which is preliminary data.</text>
</comment>
<accession>A0A2S7XAV6</accession>
<dbReference type="EMBL" id="MSCO01000001">
    <property type="protein sequence ID" value="PQJ88490.1"/>
    <property type="molecule type" value="Genomic_DNA"/>
</dbReference>
<evidence type="ECO:0000313" key="1">
    <source>
        <dbReference type="EMBL" id="PQJ88490.1"/>
    </source>
</evidence>
<dbReference type="RefSeq" id="WP_105054129.1">
    <property type="nucleotide sequence ID" value="NZ_CAWNRT010000001.1"/>
</dbReference>
<dbReference type="Proteomes" id="UP000239263">
    <property type="component" value="Unassembled WGS sequence"/>
</dbReference>
<proteinExistence type="predicted"/>
<organism evidence="1 2">
    <name type="scientific">Aliivibrio sifiae</name>
    <dbReference type="NCBI Taxonomy" id="566293"/>
    <lineage>
        <taxon>Bacteria</taxon>
        <taxon>Pseudomonadati</taxon>
        <taxon>Pseudomonadota</taxon>
        <taxon>Gammaproteobacteria</taxon>
        <taxon>Vibrionales</taxon>
        <taxon>Vibrionaceae</taxon>
        <taxon>Aliivibrio</taxon>
    </lineage>
</organism>